<dbReference type="AlphaFoldDB" id="A0A2P2ILZ8"/>
<name>A0A2P2ILZ8_RHIMU</name>
<accession>A0A2P2ILZ8</accession>
<sequence>MVDGRCVCTNAQANKYCVITKNGSGVGNLGNDQGMQRAKESKLCRKRQGYNQSGFFTQFFQTEKEPPYCRVVRTKSSNYSYGIIW</sequence>
<organism evidence="1">
    <name type="scientific">Rhizophora mucronata</name>
    <name type="common">Asiatic mangrove</name>
    <dbReference type="NCBI Taxonomy" id="61149"/>
    <lineage>
        <taxon>Eukaryota</taxon>
        <taxon>Viridiplantae</taxon>
        <taxon>Streptophyta</taxon>
        <taxon>Embryophyta</taxon>
        <taxon>Tracheophyta</taxon>
        <taxon>Spermatophyta</taxon>
        <taxon>Magnoliopsida</taxon>
        <taxon>eudicotyledons</taxon>
        <taxon>Gunneridae</taxon>
        <taxon>Pentapetalae</taxon>
        <taxon>rosids</taxon>
        <taxon>fabids</taxon>
        <taxon>Malpighiales</taxon>
        <taxon>Rhizophoraceae</taxon>
        <taxon>Rhizophora</taxon>
    </lineage>
</organism>
<reference evidence="1" key="1">
    <citation type="submission" date="2018-02" db="EMBL/GenBank/DDBJ databases">
        <title>Rhizophora mucronata_Transcriptome.</title>
        <authorList>
            <person name="Meera S.P."/>
            <person name="Sreeshan A."/>
            <person name="Augustine A."/>
        </authorList>
    </citation>
    <scope>NUCLEOTIDE SEQUENCE</scope>
    <source>
        <tissue evidence="1">Leaf</tissue>
    </source>
</reference>
<evidence type="ECO:0000313" key="1">
    <source>
        <dbReference type="EMBL" id="MBW82244.1"/>
    </source>
</evidence>
<proteinExistence type="predicted"/>
<dbReference type="EMBL" id="GGEC01001761">
    <property type="protein sequence ID" value="MBW82244.1"/>
    <property type="molecule type" value="Transcribed_RNA"/>
</dbReference>
<protein>
    <submittedName>
        <fullName evidence="1">3-ketoacyl-CoA thiolase B</fullName>
    </submittedName>
</protein>